<organism evidence="3 4">
    <name type="scientific">Shewanella maritima</name>
    <dbReference type="NCBI Taxonomy" id="2520507"/>
    <lineage>
        <taxon>Bacteria</taxon>
        <taxon>Pseudomonadati</taxon>
        <taxon>Pseudomonadota</taxon>
        <taxon>Gammaproteobacteria</taxon>
        <taxon>Alteromonadales</taxon>
        <taxon>Shewanellaceae</taxon>
        <taxon>Shewanella</taxon>
    </lineage>
</organism>
<dbReference type="EMBL" id="CP036200">
    <property type="protein sequence ID" value="QBF83458.1"/>
    <property type="molecule type" value="Genomic_DNA"/>
</dbReference>
<feature type="transmembrane region" description="Helical" evidence="1">
    <location>
        <begin position="95"/>
        <end position="113"/>
    </location>
</feature>
<evidence type="ECO:0000256" key="1">
    <source>
        <dbReference type="SAM" id="Phobius"/>
    </source>
</evidence>
<feature type="transmembrane region" description="Helical" evidence="1">
    <location>
        <begin position="35"/>
        <end position="56"/>
    </location>
</feature>
<evidence type="ECO:0000259" key="2">
    <source>
        <dbReference type="Pfam" id="PF00892"/>
    </source>
</evidence>
<dbReference type="OrthoDB" id="148351at2"/>
<feature type="transmembrane region" description="Helical" evidence="1">
    <location>
        <begin position="234"/>
        <end position="251"/>
    </location>
</feature>
<feature type="transmembrane region" description="Helical" evidence="1">
    <location>
        <begin position="257"/>
        <end position="278"/>
    </location>
</feature>
<gene>
    <name evidence="3" type="ORF">EXU30_12680</name>
</gene>
<dbReference type="Gene3D" id="1.10.3730.20">
    <property type="match status" value="1"/>
</dbReference>
<dbReference type="KEGG" id="smai:EXU30_12680"/>
<feature type="transmembrane region" description="Helical" evidence="1">
    <location>
        <begin position="174"/>
        <end position="196"/>
    </location>
</feature>
<keyword evidence="1" id="KW-0472">Membrane</keyword>
<accession>A0A411PIX4</accession>
<dbReference type="InterPro" id="IPR000620">
    <property type="entry name" value="EamA_dom"/>
</dbReference>
<dbReference type="AlphaFoldDB" id="A0A411PIX4"/>
<dbReference type="PANTHER" id="PTHR22911:SF103">
    <property type="entry name" value="BLR2811 PROTEIN"/>
    <property type="match status" value="1"/>
</dbReference>
<dbReference type="SUPFAM" id="SSF103481">
    <property type="entry name" value="Multidrug resistance efflux transporter EmrE"/>
    <property type="match status" value="2"/>
</dbReference>
<feature type="domain" description="EamA" evidence="2">
    <location>
        <begin position="7"/>
        <end position="136"/>
    </location>
</feature>
<dbReference type="Proteomes" id="UP000291106">
    <property type="component" value="Chromosome"/>
</dbReference>
<keyword evidence="4" id="KW-1185">Reference proteome</keyword>
<feature type="transmembrane region" description="Helical" evidence="1">
    <location>
        <begin position="68"/>
        <end position="89"/>
    </location>
</feature>
<dbReference type="GO" id="GO:0016020">
    <property type="term" value="C:membrane"/>
    <property type="evidence" value="ECO:0007669"/>
    <property type="project" value="InterPro"/>
</dbReference>
<dbReference type="InterPro" id="IPR037185">
    <property type="entry name" value="EmrE-like"/>
</dbReference>
<keyword evidence="1" id="KW-0812">Transmembrane</keyword>
<name>A0A411PIX4_9GAMM</name>
<feature type="transmembrane region" description="Helical" evidence="1">
    <location>
        <begin position="202"/>
        <end position="222"/>
    </location>
</feature>
<protein>
    <submittedName>
        <fullName evidence="3">DMT family transporter</fullName>
    </submittedName>
</protein>
<dbReference type="PANTHER" id="PTHR22911">
    <property type="entry name" value="ACYL-MALONYL CONDENSING ENZYME-RELATED"/>
    <property type="match status" value="1"/>
</dbReference>
<feature type="domain" description="EamA" evidence="2">
    <location>
        <begin position="146"/>
        <end position="268"/>
    </location>
</feature>
<dbReference type="RefSeq" id="WP_130600593.1">
    <property type="nucleotide sequence ID" value="NZ_CP036200.1"/>
</dbReference>
<evidence type="ECO:0000313" key="4">
    <source>
        <dbReference type="Proteomes" id="UP000291106"/>
    </source>
</evidence>
<proteinExistence type="predicted"/>
<reference evidence="3 4" key="1">
    <citation type="submission" date="2019-02" db="EMBL/GenBank/DDBJ databases">
        <title>Shewanella sp. D4-2 isolated from Dokdo Island.</title>
        <authorList>
            <person name="Baek K."/>
        </authorList>
    </citation>
    <scope>NUCLEOTIDE SEQUENCE [LARGE SCALE GENOMIC DNA]</scope>
    <source>
        <strain evidence="3 4">D4-2</strain>
    </source>
</reference>
<evidence type="ECO:0000313" key="3">
    <source>
        <dbReference type="EMBL" id="QBF83458.1"/>
    </source>
</evidence>
<dbReference type="Pfam" id="PF00892">
    <property type="entry name" value="EamA"/>
    <property type="match status" value="2"/>
</dbReference>
<feature type="transmembrane region" description="Helical" evidence="1">
    <location>
        <begin position="143"/>
        <end position="162"/>
    </location>
</feature>
<feature type="transmembrane region" description="Helical" evidence="1">
    <location>
        <begin position="120"/>
        <end position="137"/>
    </location>
</feature>
<keyword evidence="1" id="KW-1133">Transmembrane helix</keyword>
<sequence length="305" mass="33594">MNKAVMMGMGLLILGNVFSALYDVSVKWLPDGADAASFLLVRQCLSVLMVLPFWLASKNTATKHFKLHFFRSNLGCIGAVCFIMGLMMLPLATASALFFSGPIMIMVMGALFLKEKVSPVQWATITLGFIGILILLRPSEINWYGVIVLVAAFTFAVGQLTLKGLPKTECPTNALMYYNLLSIPLVLVMTQLFGGISISWEMVGVALLSNTFLLTYHWFCVLAYRQAQASDIAIAEYTGLLFCVFLGWLWFDEWLDALSWFGAALIVLPSLVLPWLVAKARKLSKQAKALDVLPETDVSLAKTAD</sequence>